<sequence>MLDYENHGSLGVKSASCMHDWLGCYQQQVILECGMGRKSIISADEHPAFI</sequence>
<protein>
    <submittedName>
        <fullName evidence="1">Uncharacterized protein</fullName>
    </submittedName>
</protein>
<dbReference type="EMBL" id="GBRH01264342">
    <property type="protein sequence ID" value="JAD33553.1"/>
    <property type="molecule type" value="Transcribed_RNA"/>
</dbReference>
<organism evidence="1">
    <name type="scientific">Arundo donax</name>
    <name type="common">Giant reed</name>
    <name type="synonym">Donax arundinaceus</name>
    <dbReference type="NCBI Taxonomy" id="35708"/>
    <lineage>
        <taxon>Eukaryota</taxon>
        <taxon>Viridiplantae</taxon>
        <taxon>Streptophyta</taxon>
        <taxon>Embryophyta</taxon>
        <taxon>Tracheophyta</taxon>
        <taxon>Spermatophyta</taxon>
        <taxon>Magnoliopsida</taxon>
        <taxon>Liliopsida</taxon>
        <taxon>Poales</taxon>
        <taxon>Poaceae</taxon>
        <taxon>PACMAD clade</taxon>
        <taxon>Arundinoideae</taxon>
        <taxon>Arundineae</taxon>
        <taxon>Arundo</taxon>
    </lineage>
</organism>
<reference evidence="1" key="1">
    <citation type="submission" date="2014-09" db="EMBL/GenBank/DDBJ databases">
        <authorList>
            <person name="Magalhaes I.L.F."/>
            <person name="Oliveira U."/>
            <person name="Santos F.R."/>
            <person name="Vidigal T.H.D.A."/>
            <person name="Brescovit A.D."/>
            <person name="Santos A.J."/>
        </authorList>
    </citation>
    <scope>NUCLEOTIDE SEQUENCE</scope>
    <source>
        <tissue evidence="1">Shoot tissue taken approximately 20 cm above the soil surface</tissue>
    </source>
</reference>
<evidence type="ECO:0000313" key="1">
    <source>
        <dbReference type="EMBL" id="JAD33553.1"/>
    </source>
</evidence>
<dbReference type="AlphaFoldDB" id="A0A0A8Z7A2"/>
<accession>A0A0A8Z7A2</accession>
<name>A0A0A8Z7A2_ARUDO</name>
<proteinExistence type="predicted"/>
<reference evidence="1" key="2">
    <citation type="journal article" date="2015" name="Data Brief">
        <title>Shoot transcriptome of the giant reed, Arundo donax.</title>
        <authorList>
            <person name="Barrero R.A."/>
            <person name="Guerrero F.D."/>
            <person name="Moolhuijzen P."/>
            <person name="Goolsby J.A."/>
            <person name="Tidwell J."/>
            <person name="Bellgard S.E."/>
            <person name="Bellgard M.I."/>
        </authorList>
    </citation>
    <scope>NUCLEOTIDE SEQUENCE</scope>
    <source>
        <tissue evidence="1">Shoot tissue taken approximately 20 cm above the soil surface</tissue>
    </source>
</reference>